<dbReference type="InterPro" id="IPR051549">
    <property type="entry name" value="PEP_Utilizing_Enz"/>
</dbReference>
<dbReference type="PANTHER" id="PTHR43615">
    <property type="entry name" value="PHOSPHOENOLPYRUVATE SYNTHASE-RELATED"/>
    <property type="match status" value="1"/>
</dbReference>
<dbReference type="SUPFAM" id="SSF56059">
    <property type="entry name" value="Glutathione synthetase ATP-binding domain-like"/>
    <property type="match status" value="1"/>
</dbReference>
<comment type="caution">
    <text evidence="3">The sequence shown here is derived from an EMBL/GenBank/DDBJ whole genome shotgun (WGS) entry which is preliminary data.</text>
</comment>
<evidence type="ECO:0000313" key="3">
    <source>
        <dbReference type="EMBL" id="MDV6280726.1"/>
    </source>
</evidence>
<dbReference type="InterPro" id="IPR036637">
    <property type="entry name" value="Phosphohistidine_dom_sf"/>
</dbReference>
<dbReference type="Pfam" id="PF01326">
    <property type="entry name" value="PPDK_N"/>
    <property type="match status" value="1"/>
</dbReference>
<sequence>MPIVPLPDASERCGAKARNLGLLLRAGFRVPAGFVIPDPLGDPGWERAIEAGLHRLGPGPFAVRSSALAEDGAESSFAGQLATTLGVTTTAEVIEAVHRSAASCSSPEAVAYAARTDREAPASAGVIVQVMVQPATAGVMFTRHPVTGAEQVVIEAARGLGEAVVAGTVTPEAYLVDGVHVQVARHRGGQLLTTAQALALAALGRDVESLFGCPQDIEWAIAGDDIWVLQARPITTAPSAALPVRAMPGEMLLTGVAASPGTAAGPARIIGSLDDFARFRPGDVLVCRTTSPAWTPLLARACAVVTETGGMLAHAAIVAREFGIPAVLAAAGAMTTLTEGRRVRVDGTHGQVGTAGRM</sequence>
<dbReference type="Gene3D" id="3.50.30.10">
    <property type="entry name" value="Phosphohistidine domain"/>
    <property type="match status" value="1"/>
</dbReference>
<evidence type="ECO:0000259" key="2">
    <source>
        <dbReference type="Pfam" id="PF01326"/>
    </source>
</evidence>
<reference evidence="3 4" key="1">
    <citation type="submission" date="2023-10" db="EMBL/GenBank/DDBJ databases">
        <title>Development of a sustainable strategy for remediation of hydrocarbon-contaminated territories based on the waste exchange concept.</title>
        <authorList>
            <person name="Krivoruchko A."/>
        </authorList>
    </citation>
    <scope>NUCLEOTIDE SEQUENCE [LARGE SCALE GENOMIC DNA]</scope>
    <source>
        <strain evidence="3 4">IEGM 60</strain>
    </source>
</reference>
<feature type="domain" description="Pyruvate phosphate dikinase AMP/ATP-binding" evidence="2">
    <location>
        <begin position="59"/>
        <end position="186"/>
    </location>
</feature>
<dbReference type="InterPro" id="IPR002192">
    <property type="entry name" value="PPDK_AMP/ATP-bd"/>
</dbReference>
<evidence type="ECO:0000313" key="4">
    <source>
        <dbReference type="Proteomes" id="UP001185737"/>
    </source>
</evidence>
<dbReference type="Proteomes" id="UP001185737">
    <property type="component" value="Unassembled WGS sequence"/>
</dbReference>
<dbReference type="Gene3D" id="3.30.1490.20">
    <property type="entry name" value="ATP-grasp fold, A domain"/>
    <property type="match status" value="1"/>
</dbReference>
<dbReference type="EMBL" id="JAWLKA010000004">
    <property type="protein sequence ID" value="MDV6280726.1"/>
    <property type="molecule type" value="Genomic_DNA"/>
</dbReference>
<dbReference type="InterPro" id="IPR013815">
    <property type="entry name" value="ATP_grasp_subdomain_1"/>
</dbReference>
<proteinExistence type="predicted"/>
<dbReference type="PANTHER" id="PTHR43615:SF1">
    <property type="entry name" value="PPDK_N DOMAIN-CONTAINING PROTEIN"/>
    <property type="match status" value="1"/>
</dbReference>
<evidence type="ECO:0000259" key="1">
    <source>
        <dbReference type="Pfam" id="PF00391"/>
    </source>
</evidence>
<accession>A0ABU4CB12</accession>
<organism evidence="3 4">
    <name type="scientific">Rhodococcus jostii</name>
    <dbReference type="NCBI Taxonomy" id="132919"/>
    <lineage>
        <taxon>Bacteria</taxon>
        <taxon>Bacillati</taxon>
        <taxon>Actinomycetota</taxon>
        <taxon>Actinomycetes</taxon>
        <taxon>Mycobacteriales</taxon>
        <taxon>Nocardiaceae</taxon>
        <taxon>Rhodococcus</taxon>
    </lineage>
</organism>
<dbReference type="SUPFAM" id="SSF52009">
    <property type="entry name" value="Phosphohistidine domain"/>
    <property type="match status" value="1"/>
</dbReference>
<dbReference type="RefSeq" id="WP_317568095.1">
    <property type="nucleotide sequence ID" value="NZ_JAWLKA010000004.1"/>
</dbReference>
<keyword evidence="4" id="KW-1185">Reference proteome</keyword>
<feature type="domain" description="PEP-utilising enzyme mobile" evidence="1">
    <location>
        <begin position="280"/>
        <end position="350"/>
    </location>
</feature>
<protein>
    <submittedName>
        <fullName evidence="3">PEP/pyruvate-binding domain-containing protein</fullName>
    </submittedName>
</protein>
<dbReference type="InterPro" id="IPR008279">
    <property type="entry name" value="PEP-util_enz_mobile_dom"/>
</dbReference>
<gene>
    <name evidence="3" type="ORF">R3Q59_09430</name>
</gene>
<dbReference type="Gene3D" id="3.30.470.20">
    <property type="entry name" value="ATP-grasp fold, B domain"/>
    <property type="match status" value="2"/>
</dbReference>
<name>A0ABU4CB12_RHOJO</name>
<dbReference type="Pfam" id="PF00391">
    <property type="entry name" value="PEP-utilizers"/>
    <property type="match status" value="1"/>
</dbReference>